<evidence type="ECO:0000313" key="2">
    <source>
        <dbReference type="EMBL" id="ETO07261.1"/>
    </source>
</evidence>
<dbReference type="EMBL" id="ASPP01026316">
    <property type="protein sequence ID" value="ETO07261.1"/>
    <property type="molecule type" value="Genomic_DNA"/>
</dbReference>
<keyword evidence="3" id="KW-1185">Reference proteome</keyword>
<name>X6M0X4_RETFI</name>
<sequence length="305" mass="35002">MKNIISESSFVFFELDLGPCFCINKSNQCTHASRIISRIENLAADASTTTISITPITTPTTTTTTPTTTPTTTTENQQIETDNPSKEGDFIEPKVLTNFFKKIMQWKRRHKEFGEMPSRELLERVWQQSNRGDVQQCIKTIVEELALHSVDERGIFEGWLHGLSLVLYHSADNPTLGLSQVQELCRKVFDHIPMTSTQLETGTTEVGKQRQGSWQISHKEFTEIITTIISSINISGHSMFDTIDERTSLQAVEWIIDCFLRKHCKWIDNSFINQQWKHYFFKHGFLSLLEIIESVRGKHYNPSSI</sequence>
<dbReference type="AlphaFoldDB" id="X6M0X4"/>
<protein>
    <submittedName>
        <fullName evidence="2">Uncharacterized protein</fullName>
    </submittedName>
</protein>
<evidence type="ECO:0000256" key="1">
    <source>
        <dbReference type="SAM" id="MobiDB-lite"/>
    </source>
</evidence>
<reference evidence="2 3" key="1">
    <citation type="journal article" date="2013" name="Curr. Biol.">
        <title>The Genome of the Foraminiferan Reticulomyxa filosa.</title>
        <authorList>
            <person name="Glockner G."/>
            <person name="Hulsmann N."/>
            <person name="Schleicher M."/>
            <person name="Noegel A.A."/>
            <person name="Eichinger L."/>
            <person name="Gallinger C."/>
            <person name="Pawlowski J."/>
            <person name="Sierra R."/>
            <person name="Euteneuer U."/>
            <person name="Pillet L."/>
            <person name="Moustafa A."/>
            <person name="Platzer M."/>
            <person name="Groth M."/>
            <person name="Szafranski K."/>
            <person name="Schliwa M."/>
        </authorList>
    </citation>
    <scope>NUCLEOTIDE SEQUENCE [LARGE SCALE GENOMIC DNA]</scope>
</reference>
<organism evidence="2 3">
    <name type="scientific">Reticulomyxa filosa</name>
    <dbReference type="NCBI Taxonomy" id="46433"/>
    <lineage>
        <taxon>Eukaryota</taxon>
        <taxon>Sar</taxon>
        <taxon>Rhizaria</taxon>
        <taxon>Retaria</taxon>
        <taxon>Foraminifera</taxon>
        <taxon>Monothalamids</taxon>
        <taxon>Reticulomyxidae</taxon>
        <taxon>Reticulomyxa</taxon>
    </lineage>
</organism>
<proteinExistence type="predicted"/>
<feature type="region of interest" description="Disordered" evidence="1">
    <location>
        <begin position="54"/>
        <end position="87"/>
    </location>
</feature>
<evidence type="ECO:0000313" key="3">
    <source>
        <dbReference type="Proteomes" id="UP000023152"/>
    </source>
</evidence>
<gene>
    <name evidence="2" type="ORF">RFI_30133</name>
</gene>
<accession>X6M0X4</accession>
<comment type="caution">
    <text evidence="2">The sequence shown here is derived from an EMBL/GenBank/DDBJ whole genome shotgun (WGS) entry which is preliminary data.</text>
</comment>
<dbReference type="Proteomes" id="UP000023152">
    <property type="component" value="Unassembled WGS sequence"/>
</dbReference>
<feature type="compositionally biased region" description="Low complexity" evidence="1">
    <location>
        <begin position="54"/>
        <end position="74"/>
    </location>
</feature>